<dbReference type="STRING" id="28182.GCA_001568325_02980"/>
<evidence type="ECO:0000313" key="1">
    <source>
        <dbReference type="EMBL" id="EMO54862.1"/>
    </source>
</evidence>
<comment type="caution">
    <text evidence="1">The sequence shown here is derived from an EMBL/GenBank/DDBJ whole genome shotgun (WGS) entry which is preliminary data.</text>
</comment>
<dbReference type="AlphaFoldDB" id="M6VBN2"/>
<name>M6VBN2_9LEPT</name>
<dbReference type="EMBL" id="AKWD02000019">
    <property type="protein sequence ID" value="EMO54862.1"/>
    <property type="molecule type" value="Genomic_DNA"/>
</dbReference>
<gene>
    <name evidence="1" type="ORF">LEP1GSC172_3566</name>
</gene>
<reference evidence="1 2" key="1">
    <citation type="submission" date="2013-01" db="EMBL/GenBank/DDBJ databases">
        <authorList>
            <person name="Harkins D.M."/>
            <person name="Durkin A.S."/>
            <person name="Brinkac L.M."/>
            <person name="Haft D.H."/>
            <person name="Selengut J.D."/>
            <person name="Sanka R."/>
            <person name="DePew J."/>
            <person name="Purushe J."/>
            <person name="Matthias M.A."/>
            <person name="Vinetz J.M."/>
            <person name="Sutton G.G."/>
            <person name="Nierman W.C."/>
            <person name="Fouts D.E."/>
        </authorList>
    </citation>
    <scope>NUCLEOTIDE SEQUENCE [LARGE SCALE GENOMIC DNA]</scope>
    <source>
        <strain evidence="1 2">HAI1536</strain>
    </source>
</reference>
<evidence type="ECO:0000313" key="2">
    <source>
        <dbReference type="Proteomes" id="UP000012112"/>
    </source>
</evidence>
<dbReference type="Proteomes" id="UP000012112">
    <property type="component" value="Unassembled WGS sequence"/>
</dbReference>
<protein>
    <submittedName>
        <fullName evidence="1">Uncharacterized protein</fullName>
    </submittedName>
</protein>
<accession>M6VBN2</accession>
<organism evidence="1 2">
    <name type="scientific">Leptospira noguchii</name>
    <dbReference type="NCBI Taxonomy" id="28182"/>
    <lineage>
        <taxon>Bacteria</taxon>
        <taxon>Pseudomonadati</taxon>
        <taxon>Spirochaetota</taxon>
        <taxon>Spirochaetia</taxon>
        <taxon>Leptospirales</taxon>
        <taxon>Leptospiraceae</taxon>
        <taxon>Leptospira</taxon>
    </lineage>
</organism>
<proteinExistence type="predicted"/>
<sequence length="53" mass="6482">MEIHFSTTLLKYFLREWTYYLYSSMDPSPSKAKSKFLKYLGLILEFDFQMKPF</sequence>